<dbReference type="CDD" id="cd01948">
    <property type="entry name" value="EAL"/>
    <property type="match status" value="1"/>
</dbReference>
<evidence type="ECO:0000256" key="5">
    <source>
        <dbReference type="ARBA" id="ARBA00023136"/>
    </source>
</evidence>
<feature type="transmembrane region" description="Helical" evidence="6">
    <location>
        <begin position="296"/>
        <end position="314"/>
    </location>
</feature>
<dbReference type="InterPro" id="IPR029787">
    <property type="entry name" value="Nucleotide_cyclase"/>
</dbReference>
<dbReference type="PROSITE" id="PS50883">
    <property type="entry name" value="EAL"/>
    <property type="match status" value="1"/>
</dbReference>
<dbReference type="Pfam" id="PF00563">
    <property type="entry name" value="EAL"/>
    <property type="match status" value="1"/>
</dbReference>
<dbReference type="Gene3D" id="3.30.70.270">
    <property type="match status" value="1"/>
</dbReference>
<dbReference type="InterPro" id="IPR033480">
    <property type="entry name" value="sCache_2"/>
</dbReference>
<feature type="transmembrane region" description="Helical" evidence="6">
    <location>
        <begin position="12"/>
        <end position="31"/>
    </location>
</feature>
<dbReference type="Gene3D" id="3.20.20.450">
    <property type="entry name" value="EAL domain"/>
    <property type="match status" value="1"/>
</dbReference>
<evidence type="ECO:0000313" key="10">
    <source>
        <dbReference type="Proteomes" id="UP000217944"/>
    </source>
</evidence>
<proteinExistence type="predicted"/>
<evidence type="ECO:0000259" key="7">
    <source>
        <dbReference type="PROSITE" id="PS50883"/>
    </source>
</evidence>
<evidence type="ECO:0000259" key="8">
    <source>
        <dbReference type="PROSITE" id="PS50887"/>
    </source>
</evidence>
<evidence type="ECO:0000256" key="4">
    <source>
        <dbReference type="ARBA" id="ARBA00022989"/>
    </source>
</evidence>
<comment type="subcellular location">
    <subcellularLocation>
        <location evidence="1">Cell membrane</location>
        <topology evidence="1">Multi-pass membrane protein</topology>
    </subcellularLocation>
</comment>
<dbReference type="PANTHER" id="PTHR33121">
    <property type="entry name" value="CYCLIC DI-GMP PHOSPHODIESTERASE PDEF"/>
    <property type="match status" value="1"/>
</dbReference>
<gene>
    <name evidence="9" type="ORF">LNAT_P1465</name>
</gene>
<dbReference type="InterPro" id="IPR043128">
    <property type="entry name" value="Rev_trsase/Diguanyl_cyclase"/>
</dbReference>
<evidence type="ECO:0000256" key="2">
    <source>
        <dbReference type="ARBA" id="ARBA00022475"/>
    </source>
</evidence>
<dbReference type="AlphaFoldDB" id="A0A292YHA6"/>
<keyword evidence="4 6" id="KW-1133">Transmembrane helix</keyword>
<evidence type="ECO:0008006" key="11">
    <source>
        <dbReference type="Google" id="ProtNLM"/>
    </source>
</evidence>
<protein>
    <recommendedName>
        <fullName evidence="11">Diguanylate cyclase/phosphodiesterase</fullName>
    </recommendedName>
</protein>
<dbReference type="OrthoDB" id="9762141at2"/>
<feature type="domain" description="EAL" evidence="7">
    <location>
        <begin position="484"/>
        <end position="723"/>
    </location>
</feature>
<dbReference type="InterPro" id="IPR035919">
    <property type="entry name" value="EAL_sf"/>
</dbReference>
<dbReference type="GO" id="GO:0071111">
    <property type="term" value="F:cyclic-guanylate-specific phosphodiesterase activity"/>
    <property type="evidence" value="ECO:0007669"/>
    <property type="project" value="InterPro"/>
</dbReference>
<dbReference type="Pfam" id="PF17200">
    <property type="entry name" value="sCache_2"/>
    <property type="match status" value="1"/>
</dbReference>
<name>A0A292YHA6_9BACT</name>
<feature type="domain" description="GGDEF" evidence="8">
    <location>
        <begin position="361"/>
        <end position="490"/>
    </location>
</feature>
<evidence type="ECO:0000256" key="6">
    <source>
        <dbReference type="SAM" id="Phobius"/>
    </source>
</evidence>
<dbReference type="Pfam" id="PF00990">
    <property type="entry name" value="GGDEF"/>
    <property type="match status" value="1"/>
</dbReference>
<reference evidence="9 10" key="1">
    <citation type="journal article" date="2017" name="Syst. Appl. Microbiol.">
        <title>Lebetimonas natsushimae sp. nov., a novel strictly anaerobic, moderately thermophilic chemoautotroph isolated from a deep-sea hydrothermal vent polychaete nest in the Mid-Okinawa Trough.</title>
        <authorList>
            <person name="Nagata R."/>
            <person name="Takaki Y."/>
            <person name="Tame A."/>
            <person name="Nunoura T."/>
            <person name="Muto H."/>
            <person name="Mino S."/>
            <person name="Sawayama S."/>
            <person name="Takai K."/>
            <person name="Nakagawa S."/>
        </authorList>
    </citation>
    <scope>NUCLEOTIDE SEQUENCE [LARGE SCALE GENOMIC DNA]</scope>
    <source>
        <strain evidence="9 10">HS1857</strain>
    </source>
</reference>
<accession>A0A292YHA6</accession>
<dbReference type="GO" id="GO:0005886">
    <property type="term" value="C:plasma membrane"/>
    <property type="evidence" value="ECO:0007669"/>
    <property type="project" value="UniProtKB-SubCell"/>
</dbReference>
<keyword evidence="3 6" id="KW-0812">Transmembrane</keyword>
<dbReference type="InterPro" id="IPR050706">
    <property type="entry name" value="Cyclic-di-GMP_PDE-like"/>
</dbReference>
<keyword evidence="10" id="KW-1185">Reference proteome</keyword>
<dbReference type="RefSeq" id="WP_096259992.1">
    <property type="nucleotide sequence ID" value="NZ_BDME01000006.1"/>
</dbReference>
<dbReference type="InterPro" id="IPR001633">
    <property type="entry name" value="EAL_dom"/>
</dbReference>
<dbReference type="Proteomes" id="UP000217944">
    <property type="component" value="Unassembled WGS sequence"/>
</dbReference>
<sequence>MIKDVKKLSLIPFILFLIFSIIFFIIFYSVLQDYLKEEIKVTQNKILNIEKNYLKKDVKKFKDTFKLAFDIAYTDAQSNLEIFLKTMIEKNLINGLFVSKDNYLIIGKIPKNKKFNYEIYENKYILLNLNSHKYLVFLIDKRDSVYIAGINKKYIDNLVFEKIRHYLDKINKNNPSYIALGKITTFNPGKDGVFGYLYYMPPKLKEKEGMILSIYKPDIKGRFFREKYFKSLKENKDCFVVYTFKNPKTNRYEEKISYYSLIKPFNFSVLKGIYASQIIKKIDKEVKEKQQDLKNIVFIGMFTYLLLMGVYFFVMNKLVQKIKLKIFKEYEELLKKLRHKHYHDSLTNLPNRIKLIEELNKYQGLILIDIDDFSDINDVYGFFTGNKILKSIANDFKKNYENVYRVGSDEFVIGFNRKIDKTDLCEIANRDFQYKMVKLTFTVSGSNQKGSLLKTAESALKVAKKSKENCVLFTKDIEEAQKNRIRMIQKLRKVLENRKIIPFYQCIEEKDRKDRKYEALIRIEMDNKIITPFMFMDLLKEARLYNKFSQIIIEKVFDDVKNNKIKNVSINLSFIDIIDEDTRNFIFDLIDKCKKNNEITFEILESESIENFEVVKSFIEKVKNRGIKIAIDDFGSGYSNYIRVLELQPDFIKIDGSLIKNIHDKKYFEIIRLIVEFAKKFNIYTVAEFVENEEIYNKLKNLGIDYFQGFYFCKPEPLEKIKK</sequence>
<dbReference type="PROSITE" id="PS50887">
    <property type="entry name" value="GGDEF"/>
    <property type="match status" value="1"/>
</dbReference>
<dbReference type="InterPro" id="IPR000160">
    <property type="entry name" value="GGDEF_dom"/>
</dbReference>
<comment type="caution">
    <text evidence="9">The sequence shown here is derived from an EMBL/GenBank/DDBJ whole genome shotgun (WGS) entry which is preliminary data.</text>
</comment>
<dbReference type="Gene3D" id="3.30.450.20">
    <property type="entry name" value="PAS domain"/>
    <property type="match status" value="1"/>
</dbReference>
<dbReference type="SUPFAM" id="SSF141868">
    <property type="entry name" value="EAL domain-like"/>
    <property type="match status" value="1"/>
</dbReference>
<dbReference type="CDD" id="cd01949">
    <property type="entry name" value="GGDEF"/>
    <property type="match status" value="1"/>
</dbReference>
<evidence type="ECO:0000313" key="9">
    <source>
        <dbReference type="EMBL" id="GAX88170.1"/>
    </source>
</evidence>
<dbReference type="SMART" id="SM00267">
    <property type="entry name" value="GGDEF"/>
    <property type="match status" value="1"/>
</dbReference>
<dbReference type="NCBIfam" id="TIGR00254">
    <property type="entry name" value="GGDEF"/>
    <property type="match status" value="1"/>
</dbReference>
<keyword evidence="2" id="KW-1003">Cell membrane</keyword>
<dbReference type="SUPFAM" id="SSF55073">
    <property type="entry name" value="Nucleotide cyclase"/>
    <property type="match status" value="1"/>
</dbReference>
<dbReference type="EMBL" id="BDME01000006">
    <property type="protein sequence ID" value="GAX88170.1"/>
    <property type="molecule type" value="Genomic_DNA"/>
</dbReference>
<dbReference type="SMART" id="SM00052">
    <property type="entry name" value="EAL"/>
    <property type="match status" value="1"/>
</dbReference>
<keyword evidence="5 6" id="KW-0472">Membrane</keyword>
<evidence type="ECO:0000256" key="3">
    <source>
        <dbReference type="ARBA" id="ARBA00022692"/>
    </source>
</evidence>
<dbReference type="PANTHER" id="PTHR33121:SF79">
    <property type="entry name" value="CYCLIC DI-GMP PHOSPHODIESTERASE PDED-RELATED"/>
    <property type="match status" value="1"/>
</dbReference>
<organism evidence="9 10">
    <name type="scientific">Lebetimonas natsushimae</name>
    <dbReference type="NCBI Taxonomy" id="1936991"/>
    <lineage>
        <taxon>Bacteria</taxon>
        <taxon>Pseudomonadati</taxon>
        <taxon>Campylobacterota</taxon>
        <taxon>Epsilonproteobacteria</taxon>
        <taxon>Nautiliales</taxon>
        <taxon>Nautiliaceae</taxon>
        <taxon>Lebetimonas</taxon>
    </lineage>
</organism>
<evidence type="ECO:0000256" key="1">
    <source>
        <dbReference type="ARBA" id="ARBA00004651"/>
    </source>
</evidence>